<proteinExistence type="predicted"/>
<name>A0ABY1N8H9_9BACT</name>
<evidence type="ECO:0000313" key="4">
    <source>
        <dbReference type="EMBL" id="SMP02879.1"/>
    </source>
</evidence>
<reference evidence="4 5" key="1">
    <citation type="submission" date="2017-05" db="EMBL/GenBank/DDBJ databases">
        <authorList>
            <person name="Varghese N."/>
            <person name="Submissions S."/>
        </authorList>
    </citation>
    <scope>NUCLEOTIDE SEQUENCE [LARGE SCALE GENOMIC DNA]</scope>
    <source>
        <strain evidence="4 5">DSM 15522</strain>
    </source>
</reference>
<evidence type="ECO:0000259" key="3">
    <source>
        <dbReference type="Pfam" id="PF25137"/>
    </source>
</evidence>
<feature type="domain" description="Alcohol dehydrogenase iron-type/glycerol dehydrogenase GldA" evidence="2">
    <location>
        <begin position="8"/>
        <end position="176"/>
    </location>
</feature>
<evidence type="ECO:0000256" key="1">
    <source>
        <dbReference type="ARBA" id="ARBA00023002"/>
    </source>
</evidence>
<dbReference type="InterPro" id="IPR039697">
    <property type="entry name" value="Alcohol_dehydrogenase_Fe"/>
</dbReference>
<dbReference type="PANTHER" id="PTHR11496">
    <property type="entry name" value="ALCOHOL DEHYDROGENASE"/>
    <property type="match status" value="1"/>
</dbReference>
<dbReference type="Gene3D" id="3.40.50.1970">
    <property type="match status" value="1"/>
</dbReference>
<feature type="domain" description="Fe-containing alcohol dehydrogenase-like C-terminal" evidence="3">
    <location>
        <begin position="187"/>
        <end position="376"/>
    </location>
</feature>
<dbReference type="Gene3D" id="1.20.1090.10">
    <property type="entry name" value="Dehydroquinate synthase-like - alpha domain"/>
    <property type="match status" value="1"/>
</dbReference>
<dbReference type="Pfam" id="PF25137">
    <property type="entry name" value="ADH_Fe_C"/>
    <property type="match status" value="1"/>
</dbReference>
<sequence>MIFRHFIPTKIVFGRKSLNKLSQEVESLKLDTSKTAIICGRSAVSHGYAEAIKKQISGKVEVFDLVEADPSVENAYAVLEVVRKFSPTLIIAVGGGSAIDVAKVVSIMLTNSGAIEEYIGVPDAFKNPSVPLVAVPTTSGSGSEVTPYAVLTDRKKYRKAPLISRFLFPVLAVDDPELTVSKSQIVTANTGVDALTHAVESFLSKRATPISRLYSLEAISLIYKYLPRAFGNPADIEAREKTMLGSLFGGMAIADAGAGLVHTLAHILGVLYKVPHGLANGVFLVPVLSFYGLSAKKEIEEIGKVMGVEGNYKEVLSVLREFLSFLGIPSSLKDLGVMESDISQFVSLAMEKKFLMANLPRIPSERDLRRILESAF</sequence>
<evidence type="ECO:0000313" key="5">
    <source>
        <dbReference type="Proteomes" id="UP001157911"/>
    </source>
</evidence>
<dbReference type="Pfam" id="PF00465">
    <property type="entry name" value="Fe-ADH"/>
    <property type="match status" value="1"/>
</dbReference>
<dbReference type="EMBL" id="FXUB01000001">
    <property type="protein sequence ID" value="SMP02879.1"/>
    <property type="molecule type" value="Genomic_DNA"/>
</dbReference>
<keyword evidence="1" id="KW-0560">Oxidoreductase</keyword>
<protein>
    <submittedName>
        <fullName evidence="4">Alcohol dehydrogenase</fullName>
    </submittedName>
</protein>
<dbReference type="InterPro" id="IPR001670">
    <property type="entry name" value="ADH_Fe/GldA"/>
</dbReference>
<gene>
    <name evidence="4" type="ORF">SAMN06265339_0081</name>
</gene>
<evidence type="ECO:0000259" key="2">
    <source>
        <dbReference type="Pfam" id="PF00465"/>
    </source>
</evidence>
<organism evidence="4 5">
    <name type="scientific">Desulfurobacterium pacificum</name>
    <dbReference type="NCBI Taxonomy" id="240166"/>
    <lineage>
        <taxon>Bacteria</taxon>
        <taxon>Pseudomonadati</taxon>
        <taxon>Aquificota</taxon>
        <taxon>Aquificia</taxon>
        <taxon>Desulfurobacteriales</taxon>
        <taxon>Desulfurobacteriaceae</taxon>
        <taxon>Desulfurobacterium</taxon>
    </lineage>
</organism>
<dbReference type="CDD" id="cd08551">
    <property type="entry name" value="Fe-ADH"/>
    <property type="match status" value="1"/>
</dbReference>
<dbReference type="Proteomes" id="UP001157911">
    <property type="component" value="Unassembled WGS sequence"/>
</dbReference>
<keyword evidence="5" id="KW-1185">Reference proteome</keyword>
<dbReference type="SUPFAM" id="SSF56796">
    <property type="entry name" value="Dehydroquinate synthase-like"/>
    <property type="match status" value="1"/>
</dbReference>
<dbReference type="InterPro" id="IPR056798">
    <property type="entry name" value="ADH_Fe_C"/>
</dbReference>
<dbReference type="RefSeq" id="WP_283399595.1">
    <property type="nucleotide sequence ID" value="NZ_FXUB01000001.1"/>
</dbReference>
<accession>A0ABY1N8H9</accession>
<dbReference type="PANTHER" id="PTHR11496:SF83">
    <property type="entry name" value="HYDROXYACID-OXOACID TRANSHYDROGENASE, MITOCHONDRIAL"/>
    <property type="match status" value="1"/>
</dbReference>
<comment type="caution">
    <text evidence="4">The sequence shown here is derived from an EMBL/GenBank/DDBJ whole genome shotgun (WGS) entry which is preliminary data.</text>
</comment>